<sequence length="618" mass="70290">MVNSHWLRTSCSFNLILSPQIRQRQKLSYRAFSTSGISLKTILREREHLSVPLTLSVLDREINLLPDVPTHLYTGAMQSTVPNSTLNSAANCLMAIFLLIDGEHITYPGLVEHVNRLLHRLVPWMMWSLDSFISTPQIFIPIYPPVDGNICANIVTATAVCTCLIMVPYYFPQLFQTLPSSSHFRNIAPIVPRMTLTWILCAELYYRKPEDIIPATMTGLMSGHCGEKYRNQLIQVLQALPADRLTSCLPRLISLMQDRHDTPWNFLLLNTSMVRIVGSPLNISASLTDALLLNRSVHWMCQLIRHVQLADKPLKSIPYAKQIIETCFGYLESIFLNREPRWIVQAINSGLLTCIFAINESSKVIDFILEIITINLVWRSILRVAHRAMKHIRPVPIAAWQKLAASISNRWELRNRINAGFNLCGNEKKCPLPLNEPIRLQRCTGCGIAFCSPSCQRETGEDHLRVCKDQRQSKKAGYPEDFSHRDPIYLQLLIKDTLAKEQTLMEEKTSECTPSETVLACLDYTSYPGLISIASLKEIRQVHADNYDILEALTMAENAVSTKCEDEKTKGILLLTFIPWGNRPRADLQWLEFCPLRDLGCLQLLQEPILMNSLILTR</sequence>
<organism evidence="1 2">
    <name type="scientific">Armillaria ostoyae</name>
    <name type="common">Armillaria root rot fungus</name>
    <dbReference type="NCBI Taxonomy" id="47428"/>
    <lineage>
        <taxon>Eukaryota</taxon>
        <taxon>Fungi</taxon>
        <taxon>Dikarya</taxon>
        <taxon>Basidiomycota</taxon>
        <taxon>Agaricomycotina</taxon>
        <taxon>Agaricomycetes</taxon>
        <taxon>Agaricomycetidae</taxon>
        <taxon>Agaricales</taxon>
        <taxon>Marasmiineae</taxon>
        <taxon>Physalacriaceae</taxon>
        <taxon>Armillaria</taxon>
    </lineage>
</organism>
<gene>
    <name evidence="1" type="ORF">ARMOST_01814</name>
</gene>
<dbReference type="AlphaFoldDB" id="A0A284QPX8"/>
<keyword evidence="2" id="KW-1185">Reference proteome</keyword>
<dbReference type="EMBL" id="FUEG01000001">
    <property type="protein sequence ID" value="SJK98546.1"/>
    <property type="molecule type" value="Genomic_DNA"/>
</dbReference>
<evidence type="ECO:0000313" key="2">
    <source>
        <dbReference type="Proteomes" id="UP000219338"/>
    </source>
</evidence>
<reference evidence="2" key="1">
    <citation type="journal article" date="2017" name="Nat. Ecol. Evol.">
        <title>Genome expansion and lineage-specific genetic innovations in the forest pathogenic fungi Armillaria.</title>
        <authorList>
            <person name="Sipos G."/>
            <person name="Prasanna A.N."/>
            <person name="Walter M.C."/>
            <person name="O'Connor E."/>
            <person name="Balint B."/>
            <person name="Krizsan K."/>
            <person name="Kiss B."/>
            <person name="Hess J."/>
            <person name="Varga T."/>
            <person name="Slot J."/>
            <person name="Riley R."/>
            <person name="Boka B."/>
            <person name="Rigling D."/>
            <person name="Barry K."/>
            <person name="Lee J."/>
            <person name="Mihaltcheva S."/>
            <person name="LaButti K."/>
            <person name="Lipzen A."/>
            <person name="Waldron R."/>
            <person name="Moloney N.M."/>
            <person name="Sperisen C."/>
            <person name="Kredics L."/>
            <person name="Vagvoelgyi C."/>
            <person name="Patrignani A."/>
            <person name="Fitzpatrick D."/>
            <person name="Nagy I."/>
            <person name="Doyle S."/>
            <person name="Anderson J.B."/>
            <person name="Grigoriev I.V."/>
            <person name="Gueldener U."/>
            <person name="Muensterkoetter M."/>
            <person name="Nagy L.G."/>
        </authorList>
    </citation>
    <scope>NUCLEOTIDE SEQUENCE [LARGE SCALE GENOMIC DNA]</scope>
    <source>
        <strain evidence="2">C18/9</strain>
    </source>
</reference>
<proteinExistence type="predicted"/>
<dbReference type="OrthoDB" id="2930976at2759"/>
<evidence type="ECO:0008006" key="3">
    <source>
        <dbReference type="Google" id="ProtNLM"/>
    </source>
</evidence>
<accession>A0A284QPX8</accession>
<evidence type="ECO:0000313" key="1">
    <source>
        <dbReference type="EMBL" id="SJK98546.1"/>
    </source>
</evidence>
<name>A0A284QPX8_ARMOS</name>
<protein>
    <recommendedName>
        <fullName evidence="3">MYND-type domain-containing protein</fullName>
    </recommendedName>
</protein>
<dbReference type="Proteomes" id="UP000219338">
    <property type="component" value="Unassembled WGS sequence"/>
</dbReference>